<reference evidence="2 3" key="1">
    <citation type="submission" date="2019-03" db="EMBL/GenBank/DDBJ databases">
        <title>Single cell metagenomics reveals metabolic interactions within the superorganism composed of flagellate Streblomastix strix and complex community of Bacteroidetes bacteria on its surface.</title>
        <authorList>
            <person name="Treitli S.C."/>
            <person name="Kolisko M."/>
            <person name="Husnik F."/>
            <person name="Keeling P."/>
            <person name="Hampl V."/>
        </authorList>
    </citation>
    <scope>NUCLEOTIDE SEQUENCE [LARGE SCALE GENOMIC DNA]</scope>
    <source>
        <strain evidence="2">ST1C</strain>
    </source>
</reference>
<evidence type="ECO:0000313" key="2">
    <source>
        <dbReference type="EMBL" id="KAA6378358.1"/>
    </source>
</evidence>
<dbReference type="Proteomes" id="UP000324800">
    <property type="component" value="Unassembled WGS sequence"/>
</dbReference>
<organism evidence="2 3">
    <name type="scientific">Streblomastix strix</name>
    <dbReference type="NCBI Taxonomy" id="222440"/>
    <lineage>
        <taxon>Eukaryota</taxon>
        <taxon>Metamonada</taxon>
        <taxon>Preaxostyla</taxon>
        <taxon>Oxymonadida</taxon>
        <taxon>Streblomastigidae</taxon>
        <taxon>Streblomastix</taxon>
    </lineage>
</organism>
<evidence type="ECO:0000256" key="1">
    <source>
        <dbReference type="SAM" id="Phobius"/>
    </source>
</evidence>
<feature type="transmembrane region" description="Helical" evidence="1">
    <location>
        <begin position="220"/>
        <end position="241"/>
    </location>
</feature>
<dbReference type="EMBL" id="SNRW01009201">
    <property type="protein sequence ID" value="KAA6378358.1"/>
    <property type="molecule type" value="Genomic_DNA"/>
</dbReference>
<proteinExistence type="predicted"/>
<keyword evidence="1" id="KW-1133">Transmembrane helix</keyword>
<comment type="caution">
    <text evidence="2">The sequence shown here is derived from an EMBL/GenBank/DDBJ whole genome shotgun (WGS) entry which is preliminary data.</text>
</comment>
<evidence type="ECO:0000313" key="3">
    <source>
        <dbReference type="Proteomes" id="UP000324800"/>
    </source>
</evidence>
<name>A0A5J4V6M2_9EUKA</name>
<dbReference type="AlphaFoldDB" id="A0A5J4V6M2"/>
<dbReference type="Gene3D" id="3.30.420.280">
    <property type="match status" value="1"/>
</dbReference>
<gene>
    <name evidence="2" type="ORF">EZS28_026116</name>
</gene>
<keyword evidence="1" id="KW-0812">Transmembrane</keyword>
<accession>A0A5J4V6M2</accession>
<keyword evidence="1" id="KW-0472">Membrane</keyword>
<sequence>IWAVGSDSGTSSVNCALLACKAYHTISNKYVYIVVDEVSHDYTRERATQLDSEFATTMINLARKGKNTRIAAPHENSNLLEELRRQSAPIHGLGTLRKYVPNNLEDIRYLQGLFNGCGSNGVETLLVVEGCTELTMSLQNYVWDLERGERSGRDVPLKDGNDHYPDSLRGAIRFLRQITKRLRAEGVQKYLSEAFSWGSLSFVFFFFIFFSGGWAGFPGAYAVLGRLWFVVCLLLCCCCVGRRSLRPPMGTMGMGYGY</sequence>
<feature type="non-terminal residue" evidence="2">
    <location>
        <position position="1"/>
    </location>
</feature>
<protein>
    <submittedName>
        <fullName evidence="2">Uncharacterized protein</fullName>
    </submittedName>
</protein>
<feature type="transmembrane region" description="Helical" evidence="1">
    <location>
        <begin position="190"/>
        <end position="214"/>
    </location>
</feature>